<keyword evidence="8 11" id="KW-1133">Transmembrane helix</keyword>
<accession>A0A1I7STD7</accession>
<name>A0A1I7STD7_BURXY</name>
<feature type="transmembrane region" description="Helical" evidence="11">
    <location>
        <begin position="185"/>
        <end position="208"/>
    </location>
</feature>
<keyword evidence="3" id="KW-0813">Transport</keyword>
<dbReference type="PROSITE" id="PS50939">
    <property type="entry name" value="CYTOCHROME_B561"/>
    <property type="match status" value="1"/>
</dbReference>
<dbReference type="GO" id="GO:0016020">
    <property type="term" value="C:membrane"/>
    <property type="evidence" value="ECO:0007669"/>
    <property type="project" value="UniProtKB-SubCell"/>
</dbReference>
<dbReference type="EMBL" id="CAJFCV020000003">
    <property type="protein sequence ID" value="CAG9108533.1"/>
    <property type="molecule type" value="Genomic_DNA"/>
</dbReference>
<keyword evidence="15" id="KW-1185">Reference proteome</keyword>
<evidence type="ECO:0000313" key="13">
    <source>
        <dbReference type="EMBL" id="CAD5221490.1"/>
    </source>
</evidence>
<proteinExistence type="predicted"/>
<reference evidence="16" key="1">
    <citation type="submission" date="2016-11" db="UniProtKB">
        <authorList>
            <consortium name="WormBaseParasite"/>
        </authorList>
    </citation>
    <scope>IDENTIFICATION</scope>
</reference>
<dbReference type="PANTHER" id="PTHR10106">
    <property type="entry name" value="CYTOCHROME B561-RELATED"/>
    <property type="match status" value="1"/>
</dbReference>
<dbReference type="PANTHER" id="PTHR10106:SF0">
    <property type="entry name" value="LD36721P"/>
    <property type="match status" value="1"/>
</dbReference>
<evidence type="ECO:0000256" key="10">
    <source>
        <dbReference type="ARBA" id="ARBA00023136"/>
    </source>
</evidence>
<dbReference type="AlphaFoldDB" id="A0A1I7STD7"/>
<evidence type="ECO:0000256" key="9">
    <source>
        <dbReference type="ARBA" id="ARBA00023004"/>
    </source>
</evidence>
<evidence type="ECO:0000256" key="4">
    <source>
        <dbReference type="ARBA" id="ARBA00022617"/>
    </source>
</evidence>
<feature type="transmembrane region" description="Helical" evidence="11">
    <location>
        <begin position="105"/>
        <end position="126"/>
    </location>
</feature>
<dbReference type="EMBL" id="CAJFDI010000003">
    <property type="protein sequence ID" value="CAD5221490.1"/>
    <property type="molecule type" value="Genomic_DNA"/>
</dbReference>
<dbReference type="Gene3D" id="1.20.120.1770">
    <property type="match status" value="1"/>
</dbReference>
<comment type="cofactor">
    <cofactor evidence="1">
        <name>heme b</name>
        <dbReference type="ChEBI" id="CHEBI:60344"/>
    </cofactor>
</comment>
<reference evidence="13" key="2">
    <citation type="submission" date="2020-09" db="EMBL/GenBank/DDBJ databases">
        <authorList>
            <person name="Kikuchi T."/>
        </authorList>
    </citation>
    <scope>NUCLEOTIDE SEQUENCE</scope>
    <source>
        <strain evidence="13">Ka4C1</strain>
    </source>
</reference>
<evidence type="ECO:0000259" key="12">
    <source>
        <dbReference type="PROSITE" id="PS50939"/>
    </source>
</evidence>
<evidence type="ECO:0000313" key="15">
    <source>
        <dbReference type="Proteomes" id="UP000659654"/>
    </source>
</evidence>
<feature type="transmembrane region" description="Helical" evidence="11">
    <location>
        <begin position="146"/>
        <end position="173"/>
    </location>
</feature>
<dbReference type="Pfam" id="PF03188">
    <property type="entry name" value="Cytochrom_B561"/>
    <property type="match status" value="1"/>
</dbReference>
<feature type="transmembrane region" description="Helical" evidence="11">
    <location>
        <begin position="228"/>
        <end position="250"/>
    </location>
</feature>
<dbReference type="GO" id="GO:0016491">
    <property type="term" value="F:oxidoreductase activity"/>
    <property type="evidence" value="ECO:0007669"/>
    <property type="project" value="InterPro"/>
</dbReference>
<dbReference type="InterPro" id="IPR043205">
    <property type="entry name" value="CYB561/CYBRD1-like"/>
</dbReference>
<evidence type="ECO:0000256" key="6">
    <source>
        <dbReference type="ARBA" id="ARBA00022723"/>
    </source>
</evidence>
<evidence type="ECO:0000256" key="3">
    <source>
        <dbReference type="ARBA" id="ARBA00022448"/>
    </source>
</evidence>
<organism evidence="14 16">
    <name type="scientific">Bursaphelenchus xylophilus</name>
    <name type="common">Pinewood nematode worm</name>
    <name type="synonym">Aphelenchoides xylophilus</name>
    <dbReference type="NCBI Taxonomy" id="6326"/>
    <lineage>
        <taxon>Eukaryota</taxon>
        <taxon>Metazoa</taxon>
        <taxon>Ecdysozoa</taxon>
        <taxon>Nematoda</taxon>
        <taxon>Chromadorea</taxon>
        <taxon>Rhabditida</taxon>
        <taxon>Tylenchina</taxon>
        <taxon>Tylenchomorpha</taxon>
        <taxon>Aphelenchoidea</taxon>
        <taxon>Aphelenchoididae</taxon>
        <taxon>Bursaphelenchus</taxon>
    </lineage>
</organism>
<feature type="transmembrane region" description="Helical" evidence="11">
    <location>
        <begin position="72"/>
        <end position="93"/>
    </location>
</feature>
<gene>
    <name evidence="13" type="ORF">BXYJ_LOCUS6704</name>
</gene>
<evidence type="ECO:0000313" key="14">
    <source>
        <dbReference type="Proteomes" id="UP000095284"/>
    </source>
</evidence>
<evidence type="ECO:0000256" key="1">
    <source>
        <dbReference type="ARBA" id="ARBA00001970"/>
    </source>
</evidence>
<keyword evidence="6" id="KW-0479">Metal-binding</keyword>
<keyword evidence="5 11" id="KW-0812">Transmembrane</keyword>
<dbReference type="SMART" id="SM00665">
    <property type="entry name" value="B561"/>
    <property type="match status" value="1"/>
</dbReference>
<keyword evidence="9" id="KW-0408">Iron</keyword>
<evidence type="ECO:0000313" key="16">
    <source>
        <dbReference type="WBParaSite" id="BXY_1630700.1"/>
    </source>
</evidence>
<feature type="domain" description="Cytochrome b561" evidence="12">
    <location>
        <begin position="36"/>
        <end position="250"/>
    </location>
</feature>
<dbReference type="GO" id="GO:0046872">
    <property type="term" value="F:metal ion binding"/>
    <property type="evidence" value="ECO:0007669"/>
    <property type="project" value="UniProtKB-KW"/>
</dbReference>
<evidence type="ECO:0000256" key="5">
    <source>
        <dbReference type="ARBA" id="ARBA00022692"/>
    </source>
</evidence>
<dbReference type="Proteomes" id="UP000659654">
    <property type="component" value="Unassembled WGS sequence"/>
</dbReference>
<evidence type="ECO:0000256" key="8">
    <source>
        <dbReference type="ARBA" id="ARBA00022989"/>
    </source>
</evidence>
<dbReference type="OrthoDB" id="907479at2759"/>
<evidence type="ECO:0000256" key="2">
    <source>
        <dbReference type="ARBA" id="ARBA00004141"/>
    </source>
</evidence>
<keyword evidence="7" id="KW-0249">Electron transport</keyword>
<dbReference type="Proteomes" id="UP000582659">
    <property type="component" value="Unassembled WGS sequence"/>
</dbReference>
<dbReference type="Proteomes" id="UP000095284">
    <property type="component" value="Unplaced"/>
</dbReference>
<keyword evidence="4" id="KW-0349">Heme</keyword>
<evidence type="ECO:0000256" key="7">
    <source>
        <dbReference type="ARBA" id="ARBA00022982"/>
    </source>
</evidence>
<comment type="subcellular location">
    <subcellularLocation>
        <location evidence="2">Membrane</location>
        <topology evidence="2">Multi-pass membrane protein</topology>
    </subcellularLocation>
</comment>
<sequence length="271" mass="31356">MQVGWMSTEVMSFLFDQYNILDERQSNKLFTYSLGISQLLGVCVVMTVVLWMGGYNEGGYSWATDPERQFHYHPTFMAMGLVFLYGEAILVYRVFRKERKRFTKLLHLTLHILVFIFTVISLRAVWDSHDYHKDPQGNLAPIPNLYSLHSWIGLSTVIFYCIQFVLGFATFFFPGFAPEVRRFVLPFHQLFGLMIFIAVGVVALAGISERAAWKHTCWTKEGEFCGQQAMSNFFGLFIIGYVATVVFIVANPRWKRQPLPEEEMLQRLTPD</sequence>
<feature type="transmembrane region" description="Helical" evidence="11">
    <location>
        <begin position="29"/>
        <end position="52"/>
    </location>
</feature>
<dbReference type="SMR" id="A0A1I7STD7"/>
<dbReference type="eggNOG" id="KOG1619">
    <property type="taxonomic scope" value="Eukaryota"/>
</dbReference>
<evidence type="ECO:0000256" key="11">
    <source>
        <dbReference type="SAM" id="Phobius"/>
    </source>
</evidence>
<keyword evidence="10 11" id="KW-0472">Membrane</keyword>
<dbReference type="FunFam" id="1.20.120.1770:FF:000001">
    <property type="entry name" value="Cytochrome b reductase 1"/>
    <property type="match status" value="1"/>
</dbReference>
<dbReference type="WBParaSite" id="BXY_1630700.1">
    <property type="protein sequence ID" value="BXY_1630700.1"/>
    <property type="gene ID" value="BXY_1630700"/>
</dbReference>
<dbReference type="InterPro" id="IPR006593">
    <property type="entry name" value="Cyt_b561/ferric_Rdtase_TM"/>
</dbReference>
<protein>
    <submittedName>
        <fullName evidence="13">(pine wood nematode) hypothetical protein</fullName>
    </submittedName>
    <submittedName>
        <fullName evidence="16">Cytochrome b561 domain-containing protein</fullName>
    </submittedName>
</protein>